<dbReference type="Pfam" id="PF00753">
    <property type="entry name" value="Lactamase_B"/>
    <property type="match status" value="1"/>
</dbReference>
<accession>A0A1F6TYG1</accession>
<sequence>MGLLGLAWISTALAQTCGTAPVQVQVLGSGGPELQDRRASSSYLVWIEGRPRVLVDIGGGAALRFGESGATVSDLDVILLTHLHANHTADLPALVKSSFFEERTRPLPIYGPAGNKFMPSTVTFVRALFDSVRGAYRYLGDFLNPLARGGYKLQPQDVRPLSGKLKADRQPGDETVYPFANERLRASAVPVAHGNLPALAWRIDAGGKGLIFSGDTNGRGEQLGRLALGADILVAHNAMPEGASGVERELHMPPSIIGRIAQQAQIKQLVLSHRMRRTLGKEAETLAAIRRHYAGPTQFANDLDCFTP</sequence>
<dbReference type="SUPFAM" id="SSF56281">
    <property type="entry name" value="Metallo-hydrolase/oxidoreductase"/>
    <property type="match status" value="1"/>
</dbReference>
<dbReference type="AlphaFoldDB" id="A0A1F6TYG1"/>
<comment type="caution">
    <text evidence="3">The sequence shown here is derived from an EMBL/GenBank/DDBJ whole genome shotgun (WGS) entry which is preliminary data.</text>
</comment>
<proteinExistence type="predicted"/>
<evidence type="ECO:0000313" key="4">
    <source>
        <dbReference type="Proteomes" id="UP000179037"/>
    </source>
</evidence>
<dbReference type="PANTHER" id="PTHR46018:SF2">
    <property type="entry name" value="ZINC PHOSPHODIESTERASE ELAC PROTEIN 1"/>
    <property type="match status" value="1"/>
</dbReference>
<evidence type="ECO:0000256" key="1">
    <source>
        <dbReference type="ARBA" id="ARBA00022801"/>
    </source>
</evidence>
<dbReference type="InterPro" id="IPR001279">
    <property type="entry name" value="Metallo-B-lactamas"/>
</dbReference>
<dbReference type="PANTHER" id="PTHR46018">
    <property type="entry name" value="ZINC PHOSPHODIESTERASE ELAC PROTEIN 1"/>
    <property type="match status" value="1"/>
</dbReference>
<dbReference type="STRING" id="1817768.A3A87_08680"/>
<dbReference type="InterPro" id="IPR036866">
    <property type="entry name" value="RibonucZ/Hydroxyglut_hydro"/>
</dbReference>
<dbReference type="InterPro" id="IPR044094">
    <property type="entry name" value="AtsA-like_MBL-fold"/>
</dbReference>
<dbReference type="Proteomes" id="UP000179037">
    <property type="component" value="Unassembled WGS sequence"/>
</dbReference>
<dbReference type="Gene3D" id="3.60.15.10">
    <property type="entry name" value="Ribonuclease Z/Hydroxyacylglutathione hydrolase-like"/>
    <property type="match status" value="1"/>
</dbReference>
<dbReference type="EMBL" id="MFTC01000078">
    <property type="protein sequence ID" value="OGI50140.1"/>
    <property type="molecule type" value="Genomic_DNA"/>
</dbReference>
<dbReference type="GO" id="GO:0042781">
    <property type="term" value="F:3'-tRNA processing endoribonuclease activity"/>
    <property type="evidence" value="ECO:0007669"/>
    <property type="project" value="TreeGrafter"/>
</dbReference>
<protein>
    <submittedName>
        <fullName evidence="3">MBL fold metallo-hydrolase</fullName>
    </submittedName>
</protein>
<feature type="domain" description="Metallo-beta-lactamase" evidence="2">
    <location>
        <begin position="39"/>
        <end position="273"/>
    </location>
</feature>
<gene>
    <name evidence="3" type="ORF">A3A87_08680</name>
</gene>
<reference evidence="3 4" key="1">
    <citation type="journal article" date="2016" name="Nat. Commun.">
        <title>Thousands of microbial genomes shed light on interconnected biogeochemical processes in an aquifer system.</title>
        <authorList>
            <person name="Anantharaman K."/>
            <person name="Brown C.T."/>
            <person name="Hug L.A."/>
            <person name="Sharon I."/>
            <person name="Castelle C.J."/>
            <person name="Probst A.J."/>
            <person name="Thomas B.C."/>
            <person name="Singh A."/>
            <person name="Wilkins M.J."/>
            <person name="Karaoz U."/>
            <person name="Brodie E.L."/>
            <person name="Williams K.H."/>
            <person name="Hubbard S.S."/>
            <person name="Banfield J.F."/>
        </authorList>
    </citation>
    <scope>NUCLEOTIDE SEQUENCE [LARGE SCALE GENOMIC DNA]</scope>
</reference>
<evidence type="ECO:0000259" key="2">
    <source>
        <dbReference type="SMART" id="SM00849"/>
    </source>
</evidence>
<organism evidence="3 4">
    <name type="scientific">Candidatus Muproteobacteria bacterium RIFCSPLOWO2_01_FULL_60_18</name>
    <dbReference type="NCBI Taxonomy" id="1817768"/>
    <lineage>
        <taxon>Bacteria</taxon>
        <taxon>Pseudomonadati</taxon>
        <taxon>Pseudomonadota</taxon>
        <taxon>Candidatus Muproteobacteria</taxon>
    </lineage>
</organism>
<keyword evidence="1 3" id="KW-0378">Hydrolase</keyword>
<name>A0A1F6TYG1_9PROT</name>
<dbReference type="SMART" id="SM00849">
    <property type="entry name" value="Lactamase_B"/>
    <property type="match status" value="1"/>
</dbReference>
<evidence type="ECO:0000313" key="3">
    <source>
        <dbReference type="EMBL" id="OGI50140.1"/>
    </source>
</evidence>
<dbReference type="CDD" id="cd07719">
    <property type="entry name" value="arylsulfatase_AtsA-like_MBL-fold"/>
    <property type="match status" value="1"/>
</dbReference>